<dbReference type="PANTHER" id="PTHR46268">
    <property type="entry name" value="STRESS RESPONSE PROTEIN NHAX"/>
    <property type="match status" value="1"/>
</dbReference>
<sequence length="143" mass="16067">MDVVGKGECWMYQKIILASDGSEHALRAVDHAIKFVKSVPEYRLDVVIVMNDGMKGKQAVNMASLVEERLKLTKQKLKKANVAFRTVILIGAPKQEIVKYAKREEVDLCIMGSRGLNRFQEMVLGSVSHKTAKHINCPIMIIK</sequence>
<dbReference type="InterPro" id="IPR014729">
    <property type="entry name" value="Rossmann-like_a/b/a_fold"/>
</dbReference>
<accession>A0A6N7R6W7</accession>
<comment type="caution">
    <text evidence="3">The sequence shown here is derived from an EMBL/GenBank/DDBJ whole genome shotgun (WGS) entry which is preliminary data.</text>
</comment>
<name>A0A6N7R6W7_9BACI</name>
<dbReference type="Pfam" id="PF00582">
    <property type="entry name" value="Usp"/>
    <property type="match status" value="1"/>
</dbReference>
<keyword evidence="4" id="KW-1185">Reference proteome</keyword>
<dbReference type="AlphaFoldDB" id="A0A6N7R6W7"/>
<proteinExistence type="inferred from homology"/>
<dbReference type="PRINTS" id="PR01438">
    <property type="entry name" value="UNVRSLSTRESS"/>
</dbReference>
<evidence type="ECO:0000313" key="3">
    <source>
        <dbReference type="EMBL" id="MRI68780.1"/>
    </source>
</evidence>
<protein>
    <submittedName>
        <fullName evidence="3">Universal stress protein</fullName>
    </submittedName>
</protein>
<dbReference type="Gene3D" id="3.40.50.620">
    <property type="entry name" value="HUPs"/>
    <property type="match status" value="1"/>
</dbReference>
<dbReference type="InterPro" id="IPR006016">
    <property type="entry name" value="UspA"/>
</dbReference>
<dbReference type="InterPro" id="IPR006015">
    <property type="entry name" value="Universal_stress_UspA"/>
</dbReference>
<dbReference type="SUPFAM" id="SSF52402">
    <property type="entry name" value="Adenine nucleotide alpha hydrolases-like"/>
    <property type="match status" value="1"/>
</dbReference>
<dbReference type="Proteomes" id="UP000435187">
    <property type="component" value="Unassembled WGS sequence"/>
</dbReference>
<evidence type="ECO:0000256" key="1">
    <source>
        <dbReference type="ARBA" id="ARBA00008791"/>
    </source>
</evidence>
<evidence type="ECO:0000313" key="4">
    <source>
        <dbReference type="Proteomes" id="UP000435187"/>
    </source>
</evidence>
<reference evidence="3 4" key="1">
    <citation type="submission" date="2019-10" db="EMBL/GenBank/DDBJ databases">
        <title>Gracilibacillus salitolerans sp. nov., a moderate halophile isolated from a saline soil in northwest China.</title>
        <authorList>
            <person name="Gan L."/>
        </authorList>
    </citation>
    <scope>NUCLEOTIDE SEQUENCE [LARGE SCALE GENOMIC DNA]</scope>
    <source>
        <strain evidence="3 4">TP2-8</strain>
    </source>
</reference>
<gene>
    <name evidence="3" type="ORF">GH885_20990</name>
</gene>
<feature type="domain" description="UspA" evidence="2">
    <location>
        <begin position="11"/>
        <end position="143"/>
    </location>
</feature>
<evidence type="ECO:0000259" key="2">
    <source>
        <dbReference type="Pfam" id="PF00582"/>
    </source>
</evidence>
<dbReference type="CDD" id="cd00293">
    <property type="entry name" value="USP-like"/>
    <property type="match status" value="1"/>
</dbReference>
<dbReference type="EMBL" id="WJEE01000102">
    <property type="protein sequence ID" value="MRI68780.1"/>
    <property type="molecule type" value="Genomic_DNA"/>
</dbReference>
<comment type="similarity">
    <text evidence="1">Belongs to the universal stress protein A family.</text>
</comment>
<organism evidence="3 4">
    <name type="scientific">Gracilibacillus thailandensis</name>
    <dbReference type="NCBI Taxonomy" id="563735"/>
    <lineage>
        <taxon>Bacteria</taxon>
        <taxon>Bacillati</taxon>
        <taxon>Bacillota</taxon>
        <taxon>Bacilli</taxon>
        <taxon>Bacillales</taxon>
        <taxon>Bacillaceae</taxon>
        <taxon>Gracilibacillus</taxon>
    </lineage>
</organism>
<dbReference type="PANTHER" id="PTHR46268:SF6">
    <property type="entry name" value="UNIVERSAL STRESS PROTEIN UP12"/>
    <property type="match status" value="1"/>
</dbReference>